<organism evidence="9">
    <name type="scientific">Hellea balneolensis</name>
    <dbReference type="NCBI Taxonomy" id="287478"/>
    <lineage>
        <taxon>Bacteria</taxon>
        <taxon>Pseudomonadati</taxon>
        <taxon>Pseudomonadota</taxon>
        <taxon>Alphaproteobacteria</taxon>
        <taxon>Maricaulales</taxon>
        <taxon>Robiginitomaculaceae</taxon>
        <taxon>Hellea</taxon>
    </lineage>
</organism>
<dbReference type="SUPFAM" id="SSF53448">
    <property type="entry name" value="Nucleotide-diphospho-sugar transferases"/>
    <property type="match status" value="1"/>
</dbReference>
<feature type="transmembrane region" description="Helical" evidence="7">
    <location>
        <begin position="49"/>
        <end position="76"/>
    </location>
</feature>
<protein>
    <submittedName>
        <fullName evidence="9">Glycosyltransferase</fullName>
    </submittedName>
</protein>
<keyword evidence="4 7" id="KW-0812">Transmembrane</keyword>
<name>A0A7C3GM36_9PROT</name>
<evidence type="ECO:0000256" key="2">
    <source>
        <dbReference type="ARBA" id="ARBA00022676"/>
    </source>
</evidence>
<keyword evidence="5 7" id="KW-1133">Transmembrane helix</keyword>
<dbReference type="EMBL" id="DRMN01000364">
    <property type="protein sequence ID" value="HFB55377.1"/>
    <property type="molecule type" value="Genomic_DNA"/>
</dbReference>
<dbReference type="Pfam" id="PF13632">
    <property type="entry name" value="Glyco_trans_2_3"/>
    <property type="match status" value="1"/>
</dbReference>
<dbReference type="InterPro" id="IPR050321">
    <property type="entry name" value="Glycosyltr_2/OpgH_subfam"/>
</dbReference>
<dbReference type="PANTHER" id="PTHR43867:SF4">
    <property type="entry name" value="BETA-(1-3)-GLUCOSYL TRANSFERASE"/>
    <property type="match status" value="1"/>
</dbReference>
<feature type="transmembrane region" description="Helical" evidence="7">
    <location>
        <begin position="22"/>
        <end position="43"/>
    </location>
</feature>
<sequence>MGHGDAFADNARWSARRRPTRSIGLVLVCLYLICAVLIAWVFWFEISAIVQLIGYALTCFIIMMSLLKLIASLLVLMPSRSPAREAHIRTWQPGIWPRYTVLVPLYNEAHMVAPLIEALDRLEYPRERLDIIFVTEKDDAATCQAASSYLSNGKYPQFRVFQTPPSLPRTKPKALNAALSSLPIDEWGDIITIYDAEDHPHPLQLKAAAYAFAHDPALAAVQAPLGFHDTNKTFLGALFTLEYATLFHVWNPGLVKLGLPFTLGGTSNHIRREALKLIGGWDAYNVTEDADLSFRINAVNRPAHRANIGIIGFGTQEEPISSLTDWHNQRVRWLKGFLQTWCVHMRPKSSAPDGHKLHWLSRIRGALSLHITLGATLLLAFLHVPCVILLSGIMIAHSAGISTPPLPSIFYLLFCFGYSTSLLSNVVGALKANKHYLLKYIPLIPLYWLLFFIPALAALWELITSPSHWRKTPHRCTPKMSAANIQHTHLAAE</sequence>
<keyword evidence="6 7" id="KW-0472">Membrane</keyword>
<dbReference type="AlphaFoldDB" id="A0A7C3GM36"/>
<comment type="subcellular location">
    <subcellularLocation>
        <location evidence="1">Membrane</location>
        <topology evidence="1">Multi-pass membrane protein</topology>
    </subcellularLocation>
</comment>
<dbReference type="Proteomes" id="UP000886042">
    <property type="component" value="Unassembled WGS sequence"/>
</dbReference>
<evidence type="ECO:0000256" key="3">
    <source>
        <dbReference type="ARBA" id="ARBA00022679"/>
    </source>
</evidence>
<keyword evidence="3" id="KW-0808">Transferase</keyword>
<feature type="transmembrane region" description="Helical" evidence="7">
    <location>
        <begin position="408"/>
        <end position="428"/>
    </location>
</feature>
<feature type="domain" description="Glycosyltransferase 2-like" evidence="8">
    <location>
        <begin position="190"/>
        <end position="409"/>
    </location>
</feature>
<evidence type="ECO:0000256" key="1">
    <source>
        <dbReference type="ARBA" id="ARBA00004141"/>
    </source>
</evidence>
<evidence type="ECO:0000313" key="9">
    <source>
        <dbReference type="EMBL" id="HFB55377.1"/>
    </source>
</evidence>
<comment type="caution">
    <text evidence="9">The sequence shown here is derived from an EMBL/GenBank/DDBJ whole genome shotgun (WGS) entry which is preliminary data.</text>
</comment>
<evidence type="ECO:0000256" key="7">
    <source>
        <dbReference type="SAM" id="Phobius"/>
    </source>
</evidence>
<evidence type="ECO:0000259" key="8">
    <source>
        <dbReference type="Pfam" id="PF13632"/>
    </source>
</evidence>
<gene>
    <name evidence="9" type="ORF">ENJ46_05580</name>
</gene>
<evidence type="ECO:0000256" key="4">
    <source>
        <dbReference type="ARBA" id="ARBA00022692"/>
    </source>
</evidence>
<dbReference type="GO" id="GO:0005886">
    <property type="term" value="C:plasma membrane"/>
    <property type="evidence" value="ECO:0007669"/>
    <property type="project" value="TreeGrafter"/>
</dbReference>
<dbReference type="PANTHER" id="PTHR43867">
    <property type="entry name" value="CELLULOSE SYNTHASE CATALYTIC SUBUNIT A [UDP-FORMING]"/>
    <property type="match status" value="1"/>
</dbReference>
<dbReference type="Gene3D" id="3.90.550.10">
    <property type="entry name" value="Spore Coat Polysaccharide Biosynthesis Protein SpsA, Chain A"/>
    <property type="match status" value="1"/>
</dbReference>
<reference evidence="9" key="1">
    <citation type="journal article" date="2020" name="mSystems">
        <title>Genome- and Community-Level Interaction Insights into Carbon Utilization and Element Cycling Functions of Hydrothermarchaeota in Hydrothermal Sediment.</title>
        <authorList>
            <person name="Zhou Z."/>
            <person name="Liu Y."/>
            <person name="Xu W."/>
            <person name="Pan J."/>
            <person name="Luo Z.H."/>
            <person name="Li M."/>
        </authorList>
    </citation>
    <scope>NUCLEOTIDE SEQUENCE [LARGE SCALE GENOMIC DNA]</scope>
    <source>
        <strain evidence="9">HyVt-489</strain>
    </source>
</reference>
<dbReference type="InterPro" id="IPR001173">
    <property type="entry name" value="Glyco_trans_2-like"/>
</dbReference>
<evidence type="ECO:0000256" key="5">
    <source>
        <dbReference type="ARBA" id="ARBA00022989"/>
    </source>
</evidence>
<feature type="transmembrane region" description="Helical" evidence="7">
    <location>
        <begin position="440"/>
        <end position="460"/>
    </location>
</feature>
<feature type="transmembrane region" description="Helical" evidence="7">
    <location>
        <begin position="371"/>
        <end position="396"/>
    </location>
</feature>
<accession>A0A7C3GM36</accession>
<keyword evidence="2" id="KW-0328">Glycosyltransferase</keyword>
<evidence type="ECO:0000256" key="6">
    <source>
        <dbReference type="ARBA" id="ARBA00023136"/>
    </source>
</evidence>
<dbReference type="InterPro" id="IPR029044">
    <property type="entry name" value="Nucleotide-diphossugar_trans"/>
</dbReference>
<proteinExistence type="predicted"/>
<dbReference type="GO" id="GO:0016758">
    <property type="term" value="F:hexosyltransferase activity"/>
    <property type="evidence" value="ECO:0007669"/>
    <property type="project" value="TreeGrafter"/>
</dbReference>